<evidence type="ECO:0000313" key="1">
    <source>
        <dbReference type="EMBL" id="TQN52021.1"/>
    </source>
</evidence>
<protein>
    <submittedName>
        <fullName evidence="1">Uncharacterized protein</fullName>
    </submittedName>
</protein>
<name>A0A543Q6R8_ACITH</name>
<reference evidence="1 2" key="1">
    <citation type="submission" date="2019-03" db="EMBL/GenBank/DDBJ databases">
        <title>New insights into Acidothiobacillus thiooxidans sulfur metabolism through coupled gene expression, solution geochemistry, microscopy and spectroscopy analyses.</title>
        <authorList>
            <person name="Camacho D."/>
            <person name="Frazao R."/>
            <person name="Fouillen A."/>
            <person name="Nanci A."/>
            <person name="Lang B.F."/>
            <person name="Apte S.C."/>
            <person name="Baron C."/>
            <person name="Warren L.A."/>
        </authorList>
    </citation>
    <scope>NUCLEOTIDE SEQUENCE [LARGE SCALE GENOMIC DNA]</scope>
    <source>
        <strain evidence="1 2">ATCC 19377</strain>
    </source>
</reference>
<comment type="caution">
    <text evidence="1">The sequence shown here is derived from an EMBL/GenBank/DDBJ whole genome shotgun (WGS) entry which is preliminary data.</text>
</comment>
<gene>
    <name evidence="1" type="ORF">DLNHIDIE_01902</name>
</gene>
<dbReference type="AlphaFoldDB" id="A0A543Q6R8"/>
<dbReference type="Proteomes" id="UP000315403">
    <property type="component" value="Unassembled WGS sequence"/>
</dbReference>
<dbReference type="RefSeq" id="WP_142088226.1">
    <property type="nucleotide sequence ID" value="NZ_SZUV01000001.1"/>
</dbReference>
<sequence length="140" mass="16179">MDARLWILQDQTSPEKKVWGLILVDDGSAFTFYGGTLKNRIIISRVDRKIGLARLAEKQKKYGKEWQQKVEIPEGKAVDEFCEELYNVFFKIGRVNENVMAFLQKHRSKAPDRQAAEAREQANKRINAAIQKVPTLPWAF</sequence>
<dbReference type="EMBL" id="SZUV01000001">
    <property type="protein sequence ID" value="TQN52021.1"/>
    <property type="molecule type" value="Genomic_DNA"/>
</dbReference>
<evidence type="ECO:0000313" key="2">
    <source>
        <dbReference type="Proteomes" id="UP000315403"/>
    </source>
</evidence>
<accession>A0A543Q6R8</accession>
<proteinExistence type="predicted"/>
<organism evidence="1 2">
    <name type="scientific">Acidithiobacillus thiooxidans ATCC 19377</name>
    <dbReference type="NCBI Taxonomy" id="637390"/>
    <lineage>
        <taxon>Bacteria</taxon>
        <taxon>Pseudomonadati</taxon>
        <taxon>Pseudomonadota</taxon>
        <taxon>Acidithiobacillia</taxon>
        <taxon>Acidithiobacillales</taxon>
        <taxon>Acidithiobacillaceae</taxon>
        <taxon>Acidithiobacillus</taxon>
    </lineage>
</organism>